<comment type="similarity">
    <text evidence="1">Belongs to the short-chain dehydrogenases/reductases (SDR) family.</text>
</comment>
<dbReference type="InterPro" id="IPR036291">
    <property type="entry name" value="NAD(P)-bd_dom_sf"/>
</dbReference>
<evidence type="ECO:0000256" key="1">
    <source>
        <dbReference type="ARBA" id="ARBA00006484"/>
    </source>
</evidence>
<dbReference type="PRINTS" id="PR00080">
    <property type="entry name" value="SDRFAMILY"/>
</dbReference>
<dbReference type="PRINTS" id="PR00081">
    <property type="entry name" value="GDHRDH"/>
</dbReference>
<name>A0ABQ4JLI2_9ACTN</name>
<dbReference type="PANTHER" id="PTHR24321:SF8">
    <property type="entry name" value="ESTRADIOL 17-BETA-DEHYDROGENASE 8-RELATED"/>
    <property type="match status" value="1"/>
</dbReference>
<keyword evidence="4" id="KW-1185">Reference proteome</keyword>
<dbReference type="Gene3D" id="3.40.50.720">
    <property type="entry name" value="NAD(P)-binding Rossmann-like Domain"/>
    <property type="match status" value="1"/>
</dbReference>
<dbReference type="InterPro" id="IPR020904">
    <property type="entry name" value="Sc_DH/Rdtase_CS"/>
</dbReference>
<organism evidence="3 4">
    <name type="scientific">Micromonospora qiuiae</name>
    <dbReference type="NCBI Taxonomy" id="502268"/>
    <lineage>
        <taxon>Bacteria</taxon>
        <taxon>Bacillati</taxon>
        <taxon>Actinomycetota</taxon>
        <taxon>Actinomycetes</taxon>
        <taxon>Micromonosporales</taxon>
        <taxon>Micromonosporaceae</taxon>
        <taxon>Micromonospora</taxon>
    </lineage>
</organism>
<keyword evidence="2" id="KW-0560">Oxidoreductase</keyword>
<evidence type="ECO:0000313" key="3">
    <source>
        <dbReference type="EMBL" id="GIJ30315.1"/>
    </source>
</evidence>
<gene>
    <name evidence="3" type="primary">bdhA2</name>
    <name evidence="3" type="ORF">Vqi01_54770</name>
</gene>
<evidence type="ECO:0000313" key="4">
    <source>
        <dbReference type="Proteomes" id="UP000653076"/>
    </source>
</evidence>
<dbReference type="SUPFAM" id="SSF51735">
    <property type="entry name" value="NAD(P)-binding Rossmann-fold domains"/>
    <property type="match status" value="1"/>
</dbReference>
<dbReference type="PANTHER" id="PTHR24321">
    <property type="entry name" value="DEHYDROGENASES, SHORT CHAIN"/>
    <property type="match status" value="1"/>
</dbReference>
<proteinExistence type="inferred from homology"/>
<comment type="caution">
    <text evidence="3">The sequence shown here is derived from an EMBL/GenBank/DDBJ whole genome shotgun (WGS) entry which is preliminary data.</text>
</comment>
<dbReference type="CDD" id="cd05233">
    <property type="entry name" value="SDR_c"/>
    <property type="match status" value="1"/>
</dbReference>
<dbReference type="Proteomes" id="UP000653076">
    <property type="component" value="Unassembled WGS sequence"/>
</dbReference>
<sequence>MAIADIQPADELEKEIRAAGGTAAQVSLDVTDPESVAAGFAEAERQLGPLDIVVNNAAIGTPVALIQDLDVAAWERTLKINLTGSMLCIQAAARLMRPRGRGAIVNIASNVAKRGLPNRSAYVSSKWGLLGLTQTAALELVDANIRVNAICPGPVATPHLDEVMQGHARAEGRSVEQVAEDWRTGAPMRRFIELDEVANVAVFLASEESSAMTGQALNVTGGLIMS</sequence>
<dbReference type="InterPro" id="IPR002347">
    <property type="entry name" value="SDR_fam"/>
</dbReference>
<dbReference type="Pfam" id="PF13561">
    <property type="entry name" value="adh_short_C2"/>
    <property type="match status" value="1"/>
</dbReference>
<reference evidence="3 4" key="1">
    <citation type="submission" date="2021-01" db="EMBL/GenBank/DDBJ databases">
        <title>Whole genome shotgun sequence of Verrucosispora qiuiae NBRC 106684.</title>
        <authorList>
            <person name="Komaki H."/>
            <person name="Tamura T."/>
        </authorList>
    </citation>
    <scope>NUCLEOTIDE SEQUENCE [LARGE SCALE GENOMIC DNA]</scope>
    <source>
        <strain evidence="3 4">NBRC 106684</strain>
    </source>
</reference>
<evidence type="ECO:0000256" key="2">
    <source>
        <dbReference type="ARBA" id="ARBA00023002"/>
    </source>
</evidence>
<dbReference type="PROSITE" id="PS00061">
    <property type="entry name" value="ADH_SHORT"/>
    <property type="match status" value="1"/>
</dbReference>
<protein>
    <submittedName>
        <fullName evidence="3">3-hydroxybutyrate dehydrogenase</fullName>
    </submittedName>
</protein>
<accession>A0ABQ4JLI2</accession>
<dbReference type="EMBL" id="BOPC01000105">
    <property type="protein sequence ID" value="GIJ30315.1"/>
    <property type="molecule type" value="Genomic_DNA"/>
</dbReference>